<keyword evidence="2 6" id="KW-0121">Carboxypeptidase</keyword>
<keyword evidence="8" id="KW-1185">Reference proteome</keyword>
<feature type="signal peptide" evidence="6">
    <location>
        <begin position="1"/>
        <end position="19"/>
    </location>
</feature>
<evidence type="ECO:0000256" key="6">
    <source>
        <dbReference type="RuleBase" id="RU361156"/>
    </source>
</evidence>
<dbReference type="STRING" id="58919.A0A316ZJL1"/>
<dbReference type="PANTHER" id="PTHR11802">
    <property type="entry name" value="SERINE PROTEASE FAMILY S10 SERINE CARBOXYPEPTIDASE"/>
    <property type="match status" value="1"/>
</dbReference>
<dbReference type="Gene3D" id="1.10.287.410">
    <property type="match status" value="1"/>
</dbReference>
<dbReference type="PROSITE" id="PS00131">
    <property type="entry name" value="CARBOXYPEPT_SER_SER"/>
    <property type="match status" value="1"/>
</dbReference>
<dbReference type="OrthoDB" id="443318at2759"/>
<dbReference type="AlphaFoldDB" id="A0A316ZJL1"/>
<evidence type="ECO:0000256" key="4">
    <source>
        <dbReference type="ARBA" id="ARBA00022801"/>
    </source>
</evidence>
<keyword evidence="6" id="KW-0732">Signal</keyword>
<dbReference type="EC" id="3.4.16.-" evidence="6"/>
<comment type="similarity">
    <text evidence="1 6">Belongs to the peptidase S10 family.</text>
</comment>
<dbReference type="Pfam" id="PF00450">
    <property type="entry name" value="Peptidase_S10"/>
    <property type="match status" value="1"/>
</dbReference>
<keyword evidence="3 6" id="KW-0645">Protease</keyword>
<evidence type="ECO:0000256" key="5">
    <source>
        <dbReference type="ARBA" id="ARBA00023180"/>
    </source>
</evidence>
<dbReference type="InterPro" id="IPR033124">
    <property type="entry name" value="Ser_caboxypep_his_AS"/>
</dbReference>
<dbReference type="PANTHER" id="PTHR11802:SF452">
    <property type="entry name" value="CARBOXYPEPTIDASE"/>
    <property type="match status" value="1"/>
</dbReference>
<sequence length="605" mass="66223">MRTPTYLSSCSALLICALAARGAVLRPHAAEELTLDNQGLMHWADDAVAAAADALPALGRPDFSALDVQALEAQAKPAADWLRTKLHEAEGTMASVEEQAKQWLHQGEQQAAKWLHKGENEALAWLGKGEEEAKAWLSKGLVAVEGMQYERLVHPHFPQYSLRLAQDPLTHCDPDVKSYAGYLDVEDKHFWFSFFESRSKPSKDPVLLWLNGGPGCSSSTGSLFEGVGACVLAKNGTDTAYNKLSWSNHANLLVLDQPVNVGFSYSDSGNVNNTPLAAEDAYAFLQLFFAKFDKFASNDFHIAAESYGGRYAPLFAAKIHEKNQALQSSRFVNTNNMAPKHIQLASVMLGNGLTEPQTQFASVPDYACKGKYAIFEEDSPTCTKLYSKASTCASLIGSCYSSNSRFTCLPAALYCWSGLYTDAQQSGLNLYDVRRKCDRAEDKDGPLCYAGLVDMERYMNMPSTKKAYGVPASLEFKSCNMEINQGFMMQGDSTHNSAEVLPQLIADGVRVLVYAGEADFMCNAIGNERWLMKLEQPYHAELEKTKPTKWIAGDKSEAGYVRAAGKGFGNVAYVRVANAGHMVPLDVPGPALEMVEAWLSNKALV</sequence>
<dbReference type="InterPro" id="IPR018202">
    <property type="entry name" value="Ser_caboxypep_ser_AS"/>
</dbReference>
<keyword evidence="4 6" id="KW-0378">Hydrolase</keyword>
<dbReference type="PRINTS" id="PR00724">
    <property type="entry name" value="CRBOXYPTASEC"/>
</dbReference>
<dbReference type="GO" id="GO:0006508">
    <property type="term" value="P:proteolysis"/>
    <property type="evidence" value="ECO:0007669"/>
    <property type="project" value="UniProtKB-KW"/>
</dbReference>
<keyword evidence="5" id="KW-0325">Glycoprotein</keyword>
<dbReference type="RefSeq" id="XP_025600752.1">
    <property type="nucleotide sequence ID" value="XM_025741573.1"/>
</dbReference>
<dbReference type="GeneID" id="37269117"/>
<evidence type="ECO:0000256" key="2">
    <source>
        <dbReference type="ARBA" id="ARBA00022645"/>
    </source>
</evidence>
<gene>
    <name evidence="7" type="ORF">FA09DRAFT_327904</name>
</gene>
<dbReference type="SUPFAM" id="SSF53474">
    <property type="entry name" value="alpha/beta-Hydrolases"/>
    <property type="match status" value="1"/>
</dbReference>
<name>A0A316ZJL1_9BASI</name>
<protein>
    <recommendedName>
        <fullName evidence="6">Carboxypeptidase</fullName>
        <ecNumber evidence="6">3.4.16.-</ecNumber>
    </recommendedName>
</protein>
<proteinExistence type="inferred from homology"/>
<accession>A0A316ZJL1</accession>
<dbReference type="EMBL" id="KZ819285">
    <property type="protein sequence ID" value="PWO00474.1"/>
    <property type="molecule type" value="Genomic_DNA"/>
</dbReference>
<feature type="chain" id="PRO_5016191000" description="Carboxypeptidase" evidence="6">
    <location>
        <begin position="20"/>
        <end position="605"/>
    </location>
</feature>
<dbReference type="Gene3D" id="3.40.50.1820">
    <property type="entry name" value="alpha/beta hydrolase"/>
    <property type="match status" value="1"/>
</dbReference>
<dbReference type="PROSITE" id="PS00560">
    <property type="entry name" value="CARBOXYPEPT_SER_HIS"/>
    <property type="match status" value="1"/>
</dbReference>
<evidence type="ECO:0000256" key="1">
    <source>
        <dbReference type="ARBA" id="ARBA00009431"/>
    </source>
</evidence>
<dbReference type="InterPro" id="IPR029058">
    <property type="entry name" value="AB_hydrolase_fold"/>
</dbReference>
<evidence type="ECO:0000313" key="8">
    <source>
        <dbReference type="Proteomes" id="UP000245946"/>
    </source>
</evidence>
<dbReference type="GO" id="GO:0000324">
    <property type="term" value="C:fungal-type vacuole"/>
    <property type="evidence" value="ECO:0007669"/>
    <property type="project" value="TreeGrafter"/>
</dbReference>
<dbReference type="GO" id="GO:0004185">
    <property type="term" value="F:serine-type carboxypeptidase activity"/>
    <property type="evidence" value="ECO:0007669"/>
    <property type="project" value="UniProtKB-UniRule"/>
</dbReference>
<reference evidence="7 8" key="1">
    <citation type="journal article" date="2018" name="Mol. Biol. Evol.">
        <title>Broad Genomic Sampling Reveals a Smut Pathogenic Ancestry of the Fungal Clade Ustilaginomycotina.</title>
        <authorList>
            <person name="Kijpornyongpan T."/>
            <person name="Mondo S.J."/>
            <person name="Barry K."/>
            <person name="Sandor L."/>
            <person name="Lee J."/>
            <person name="Lipzen A."/>
            <person name="Pangilinan J."/>
            <person name="LaButti K."/>
            <person name="Hainaut M."/>
            <person name="Henrissat B."/>
            <person name="Grigoriev I.V."/>
            <person name="Spatafora J.W."/>
            <person name="Aime M.C."/>
        </authorList>
    </citation>
    <scope>NUCLEOTIDE SEQUENCE [LARGE SCALE GENOMIC DNA]</scope>
    <source>
        <strain evidence="7 8">MCA 4186</strain>
    </source>
</reference>
<dbReference type="Proteomes" id="UP000245946">
    <property type="component" value="Unassembled WGS sequence"/>
</dbReference>
<dbReference type="InterPro" id="IPR001563">
    <property type="entry name" value="Peptidase_S10"/>
</dbReference>
<organism evidence="7 8">
    <name type="scientific">Tilletiopsis washingtonensis</name>
    <dbReference type="NCBI Taxonomy" id="58919"/>
    <lineage>
        <taxon>Eukaryota</taxon>
        <taxon>Fungi</taxon>
        <taxon>Dikarya</taxon>
        <taxon>Basidiomycota</taxon>
        <taxon>Ustilaginomycotina</taxon>
        <taxon>Exobasidiomycetes</taxon>
        <taxon>Entylomatales</taxon>
        <taxon>Entylomatales incertae sedis</taxon>
        <taxon>Tilletiopsis</taxon>
    </lineage>
</organism>
<evidence type="ECO:0000313" key="7">
    <source>
        <dbReference type="EMBL" id="PWO00474.1"/>
    </source>
</evidence>
<evidence type="ECO:0000256" key="3">
    <source>
        <dbReference type="ARBA" id="ARBA00022670"/>
    </source>
</evidence>